<proteinExistence type="predicted"/>
<protein>
    <recommendedName>
        <fullName evidence="3">ZP domain-containing protein</fullName>
    </recommendedName>
</protein>
<gene>
    <name evidence="1" type="ORF">OESDEN_20673</name>
</gene>
<sequence length="103" mass="11877">MTAKETNSSLSMTEGRNNARRIPTFCHKSSMIQVAWLPSQTHKSSNMLIRYFWQAAGFRLYENHISQVQLYFTCTVQLCYKHDGGCEGVTVILFSLDSTRFRC</sequence>
<dbReference type="EMBL" id="KN603806">
    <property type="protein sequence ID" value="KHJ79675.1"/>
    <property type="molecule type" value="Genomic_DNA"/>
</dbReference>
<evidence type="ECO:0008006" key="3">
    <source>
        <dbReference type="Google" id="ProtNLM"/>
    </source>
</evidence>
<dbReference type="Proteomes" id="UP000053660">
    <property type="component" value="Unassembled WGS sequence"/>
</dbReference>
<organism evidence="1 2">
    <name type="scientific">Oesophagostomum dentatum</name>
    <name type="common">Nodular worm</name>
    <dbReference type="NCBI Taxonomy" id="61180"/>
    <lineage>
        <taxon>Eukaryota</taxon>
        <taxon>Metazoa</taxon>
        <taxon>Ecdysozoa</taxon>
        <taxon>Nematoda</taxon>
        <taxon>Chromadorea</taxon>
        <taxon>Rhabditida</taxon>
        <taxon>Rhabditina</taxon>
        <taxon>Rhabditomorpha</taxon>
        <taxon>Strongyloidea</taxon>
        <taxon>Strongylidae</taxon>
        <taxon>Oesophagostomum</taxon>
    </lineage>
</organism>
<evidence type="ECO:0000313" key="1">
    <source>
        <dbReference type="EMBL" id="KHJ79675.1"/>
    </source>
</evidence>
<keyword evidence="2" id="KW-1185">Reference proteome</keyword>
<evidence type="ECO:0000313" key="2">
    <source>
        <dbReference type="Proteomes" id="UP000053660"/>
    </source>
</evidence>
<name>A0A0B1S911_OESDE</name>
<reference evidence="1 2" key="1">
    <citation type="submission" date="2014-03" db="EMBL/GenBank/DDBJ databases">
        <title>Draft genome of the hookworm Oesophagostomum dentatum.</title>
        <authorList>
            <person name="Mitreva M."/>
        </authorList>
    </citation>
    <scope>NUCLEOTIDE SEQUENCE [LARGE SCALE GENOMIC DNA]</scope>
    <source>
        <strain evidence="1 2">OD-Hann</strain>
    </source>
</reference>
<dbReference type="AlphaFoldDB" id="A0A0B1S911"/>
<accession>A0A0B1S911</accession>